<evidence type="ECO:0000259" key="2">
    <source>
        <dbReference type="Pfam" id="PF23678"/>
    </source>
</evidence>
<dbReference type="EMBL" id="SDWJ01000001">
    <property type="protein sequence ID" value="MVZ96470.1"/>
    <property type="molecule type" value="Genomic_DNA"/>
</dbReference>
<name>A0A6I4LWI9_9SPHN</name>
<proteinExistence type="predicted"/>
<dbReference type="InterPro" id="IPR048094">
    <property type="entry name" value="YghX_hydrolase-like"/>
</dbReference>
<dbReference type="SUPFAM" id="SSF53474">
    <property type="entry name" value="alpha/beta-Hydrolases"/>
    <property type="match status" value="1"/>
</dbReference>
<evidence type="ECO:0000259" key="1">
    <source>
        <dbReference type="Pfam" id="PF01738"/>
    </source>
</evidence>
<dbReference type="Pfam" id="PF23678">
    <property type="entry name" value="YqhI"/>
    <property type="match status" value="1"/>
</dbReference>
<keyword evidence="4" id="KW-1185">Reference proteome</keyword>
<feature type="domain" description="Dienelactone hydrolase" evidence="1">
    <location>
        <begin position="90"/>
        <end position="298"/>
    </location>
</feature>
<dbReference type="GO" id="GO:0016787">
    <property type="term" value="F:hydrolase activity"/>
    <property type="evidence" value="ECO:0007669"/>
    <property type="project" value="UniProtKB-KW"/>
</dbReference>
<reference evidence="3 4" key="1">
    <citation type="submission" date="2019-01" db="EMBL/GenBank/DDBJ databases">
        <title>Sphingorhabdus lacus sp.nov., isolated from an oligotrophic freshwater lake.</title>
        <authorList>
            <person name="Park M."/>
        </authorList>
    </citation>
    <scope>NUCLEOTIDE SEQUENCE [LARGE SCALE GENOMIC DNA]</scope>
    <source>
        <strain evidence="3 4">IMCC26285</strain>
    </source>
</reference>
<dbReference type="Proteomes" id="UP000471147">
    <property type="component" value="Unassembled WGS sequence"/>
</dbReference>
<dbReference type="OrthoDB" id="9771666at2"/>
<comment type="caution">
    <text evidence="3">The sequence shown here is derived from an EMBL/GenBank/DDBJ whole genome shotgun (WGS) entry which is preliminary data.</text>
</comment>
<dbReference type="InterPro" id="IPR002925">
    <property type="entry name" value="Dienelactn_hydro"/>
</dbReference>
<evidence type="ECO:0000313" key="3">
    <source>
        <dbReference type="EMBL" id="MVZ96470.1"/>
    </source>
</evidence>
<dbReference type="PANTHER" id="PTHR46623">
    <property type="entry name" value="CARBOXYMETHYLENEBUTENOLIDASE-RELATED"/>
    <property type="match status" value="1"/>
</dbReference>
<dbReference type="InterPro" id="IPR057802">
    <property type="entry name" value="YqhI_dom"/>
</dbReference>
<organism evidence="3 4">
    <name type="scientific">Sphingorhabdus profundilacus</name>
    <dbReference type="NCBI Taxonomy" id="2509718"/>
    <lineage>
        <taxon>Bacteria</taxon>
        <taxon>Pseudomonadati</taxon>
        <taxon>Pseudomonadota</taxon>
        <taxon>Alphaproteobacteria</taxon>
        <taxon>Sphingomonadales</taxon>
        <taxon>Sphingomonadaceae</taxon>
        <taxon>Sphingorhabdus</taxon>
    </lineage>
</organism>
<feature type="domain" description="YqhI" evidence="2">
    <location>
        <begin position="8"/>
        <end position="42"/>
    </location>
</feature>
<protein>
    <submittedName>
        <fullName evidence="3">Dienelactone hydrolase family protein</fullName>
    </submittedName>
</protein>
<dbReference type="NCBIfam" id="NF041440">
    <property type="entry name" value="hydrolase_YghX"/>
    <property type="match status" value="1"/>
</dbReference>
<dbReference type="InterPro" id="IPR051049">
    <property type="entry name" value="Dienelactone_hydrolase-like"/>
</dbReference>
<dbReference type="Pfam" id="PF01738">
    <property type="entry name" value="DLH"/>
    <property type="match status" value="1"/>
</dbReference>
<dbReference type="PANTHER" id="PTHR46623:SF6">
    <property type="entry name" value="ALPHA_BETA-HYDROLASES SUPERFAMILY PROTEIN"/>
    <property type="match status" value="1"/>
</dbReference>
<keyword evidence="3" id="KW-0378">Hydrolase</keyword>
<dbReference type="AlphaFoldDB" id="A0A6I4LWI9"/>
<accession>A0A6I4LWI9</accession>
<evidence type="ECO:0000313" key="4">
    <source>
        <dbReference type="Proteomes" id="UP000471147"/>
    </source>
</evidence>
<sequence>MAESDAAPRMKASDFHPYILEIFDGYVHGKLTKREFIKEAGKFAAAGVTGLMILNQLAPDYALAQQVKADDPSIITKKVVVPSPEGHGTINGLLARPANAKGKLPAVLVIHENRGLNPYIEDVARRLAKAGYLALAPDGLTSAGGYPGNDDMGREFQAKLDPAMLLEDFFASFEYLRDHGDSTGKVGAVGFCYGGGVCNALAVAYPDLGASVPYYGRQPRAEEVAAIKAPLLIHYAEADERINAGWLPYQAALLSGQKRYEVHFYPGTQHGFHNDSTPRYDRAAAELSWSRTLAFFKANLTG</sequence>
<gene>
    <name evidence="3" type="ORF">EUU23_01975</name>
</gene>
<dbReference type="InterPro" id="IPR029058">
    <property type="entry name" value="AB_hydrolase_fold"/>
</dbReference>
<dbReference type="Gene3D" id="3.40.50.1820">
    <property type="entry name" value="alpha/beta hydrolase"/>
    <property type="match status" value="1"/>
</dbReference>
<dbReference type="RefSeq" id="WP_160352452.1">
    <property type="nucleotide sequence ID" value="NZ_SDWJ01000001.1"/>
</dbReference>